<organism evidence="2 3">
    <name type="scientific">Mangrovivirga halotolerans</name>
    <dbReference type="NCBI Taxonomy" id="2993936"/>
    <lineage>
        <taxon>Bacteria</taxon>
        <taxon>Pseudomonadati</taxon>
        <taxon>Bacteroidota</taxon>
        <taxon>Cytophagia</taxon>
        <taxon>Cytophagales</taxon>
        <taxon>Mangrovivirgaceae</taxon>
        <taxon>Mangrovivirga</taxon>
    </lineage>
</organism>
<evidence type="ECO:0000256" key="1">
    <source>
        <dbReference type="SAM" id="Phobius"/>
    </source>
</evidence>
<dbReference type="Proteomes" id="UP001209885">
    <property type="component" value="Unassembled WGS sequence"/>
</dbReference>
<keyword evidence="1" id="KW-0472">Membrane</keyword>
<reference evidence="2 3" key="1">
    <citation type="submission" date="2022-11" db="EMBL/GenBank/DDBJ databases">
        <title>The characterization of three novel Bacteroidetes species and genomic analysis of their roles in tidal elemental geochemical cycles.</title>
        <authorList>
            <person name="Ma K."/>
        </authorList>
    </citation>
    <scope>NUCLEOTIDE SEQUENCE [LARGE SCALE GENOMIC DNA]</scope>
    <source>
        <strain evidence="2 3">M17</strain>
    </source>
</reference>
<dbReference type="InterPro" id="IPR007404">
    <property type="entry name" value="YdjM-like"/>
</dbReference>
<sequence length="341" mass="39179">MDSLTQALLGATVGEAVLGNKIGRKASILGALGGTLPDLDVLIQSSMSTVDGVLFHRGPSHSITFALIASMLFSWLALKLQKKTSVSYQNWFIFFFLVIFTHPLLDAFTNYGTEIFWPFLDARVAWKTIFVIDPLYSIWLLIAVVFLLFYGKTNNIRKRVAMWALVLSSSYLLLTVYHKYHVDKNVTGYLEHRNESYDRIMTVPSPLCNWLWTVVIDKGDHYEAGYFSMMIAEQDFRDVIIPKNAPADWMVNEEELRGVKHFANDWLQYKKEEGGKMIVNDIRFGPMLGWYNPESGFIFSFEFKKSENGVIVKQNDREPEGNIKEELGKLWSRIWSTDINK</sequence>
<keyword evidence="1" id="KW-1133">Transmembrane helix</keyword>
<dbReference type="GO" id="GO:0016787">
    <property type="term" value="F:hydrolase activity"/>
    <property type="evidence" value="ECO:0007669"/>
    <property type="project" value="UniProtKB-KW"/>
</dbReference>
<dbReference type="EMBL" id="JAPFQN010000013">
    <property type="protein sequence ID" value="MCX2745981.1"/>
    <property type="molecule type" value="Genomic_DNA"/>
</dbReference>
<gene>
    <name evidence="2" type="ORF">OO013_19020</name>
</gene>
<keyword evidence="1" id="KW-0812">Transmembrane</keyword>
<accession>A0ABT3RWF0</accession>
<comment type="caution">
    <text evidence="2">The sequence shown here is derived from an EMBL/GenBank/DDBJ whole genome shotgun (WGS) entry which is preliminary data.</text>
</comment>
<proteinExistence type="predicted"/>
<keyword evidence="2" id="KW-0378">Hydrolase</keyword>
<dbReference type="PANTHER" id="PTHR40031">
    <property type="entry name" value="HYPOTHETICAL MEMBRANE SPANNING PROTEIN"/>
    <property type="match status" value="1"/>
</dbReference>
<dbReference type="InterPro" id="IPR053170">
    <property type="entry name" value="Transcription_regulator"/>
</dbReference>
<dbReference type="PANTHER" id="PTHR40031:SF1">
    <property type="entry name" value="MEMBRANE-BOUND METAL-DEPENDENT HYDROLASE"/>
    <property type="match status" value="1"/>
</dbReference>
<dbReference type="RefSeq" id="WP_266058613.1">
    <property type="nucleotide sequence ID" value="NZ_JAPFQN010000013.1"/>
</dbReference>
<protein>
    <submittedName>
        <fullName evidence="2">Metal-dependent hydrolase</fullName>
    </submittedName>
</protein>
<feature type="transmembrane region" description="Helical" evidence="1">
    <location>
        <begin position="60"/>
        <end position="78"/>
    </location>
</feature>
<evidence type="ECO:0000313" key="3">
    <source>
        <dbReference type="Proteomes" id="UP001209885"/>
    </source>
</evidence>
<evidence type="ECO:0000313" key="2">
    <source>
        <dbReference type="EMBL" id="MCX2745981.1"/>
    </source>
</evidence>
<feature type="transmembrane region" description="Helical" evidence="1">
    <location>
        <begin position="90"/>
        <end position="109"/>
    </location>
</feature>
<keyword evidence="3" id="KW-1185">Reference proteome</keyword>
<feature type="transmembrane region" description="Helical" evidence="1">
    <location>
        <begin position="129"/>
        <end position="150"/>
    </location>
</feature>
<name>A0ABT3RWF0_9BACT</name>
<dbReference type="Pfam" id="PF04307">
    <property type="entry name" value="YdjM"/>
    <property type="match status" value="1"/>
</dbReference>